<dbReference type="InterPro" id="IPR012340">
    <property type="entry name" value="NA-bd_OB-fold"/>
</dbReference>
<feature type="non-terminal residue" evidence="1">
    <location>
        <position position="104"/>
    </location>
</feature>
<reference evidence="1" key="1">
    <citation type="journal article" date="2012" name="Science">
        <title>Fermentation, hydrogen, and sulfur metabolism in multiple uncultivated bacterial phyla.</title>
        <authorList>
            <person name="Wrighton K.C."/>
            <person name="Thomas B.C."/>
            <person name="Sharon I."/>
            <person name="Miller C.S."/>
            <person name="Castelle C.J."/>
            <person name="VerBerkmoes N.C."/>
            <person name="Wilkins M.J."/>
            <person name="Hettich R.L."/>
            <person name="Lipton M.S."/>
            <person name="Williams K.H."/>
            <person name="Long P.E."/>
            <person name="Banfield J.F."/>
        </authorList>
    </citation>
    <scope>NUCLEOTIDE SEQUENCE [LARGE SCALE GENOMIC DNA]</scope>
</reference>
<protein>
    <submittedName>
        <fullName evidence="1">Uncharacterized protein</fullName>
    </submittedName>
</protein>
<comment type="caution">
    <text evidence="1">The sequence shown here is derived from an EMBL/GenBank/DDBJ whole genome shotgun (WGS) entry which is preliminary data.</text>
</comment>
<dbReference type="AlphaFoldDB" id="K2A3J9"/>
<gene>
    <name evidence="1" type="ORF">ACD_71C00077G0006</name>
</gene>
<name>K2A3J9_9BACT</name>
<organism evidence="1">
    <name type="scientific">uncultured bacterium</name>
    <name type="common">gcode 4</name>
    <dbReference type="NCBI Taxonomy" id="1234023"/>
    <lineage>
        <taxon>Bacteria</taxon>
        <taxon>environmental samples</taxon>
    </lineage>
</organism>
<accession>K2A3J9</accession>
<evidence type="ECO:0000313" key="1">
    <source>
        <dbReference type="EMBL" id="EKD44614.1"/>
    </source>
</evidence>
<sequence>MTNYSDEISIRTEKLARIQSLGIIPYAAKFDKKDSIVSLIGRDQKGFRAIETIIPAPIDNVQTAGRITLYRSFGKIAFARLQDALWEIQIMFSRENCQINIGET</sequence>
<dbReference type="SUPFAM" id="SSF50249">
    <property type="entry name" value="Nucleic acid-binding proteins"/>
    <property type="match status" value="1"/>
</dbReference>
<dbReference type="Gene3D" id="2.40.50.140">
    <property type="entry name" value="Nucleic acid-binding proteins"/>
    <property type="match status" value="1"/>
</dbReference>
<proteinExistence type="predicted"/>
<dbReference type="EMBL" id="AMFJ01028808">
    <property type="protein sequence ID" value="EKD44614.1"/>
    <property type="molecule type" value="Genomic_DNA"/>
</dbReference>